<reference evidence="1 2" key="1">
    <citation type="journal article" date="2021" name="Appl. Environ. Microbiol.">
        <title>Genetic linkage and physical mapping for an oyster mushroom Pleurotus cornucopiae and QTL analysis for the trait cap color.</title>
        <authorList>
            <person name="Zhang Y."/>
            <person name="Gao W."/>
            <person name="Sonnenberg A."/>
            <person name="Chen Q."/>
            <person name="Zhang J."/>
            <person name="Huang C."/>
        </authorList>
    </citation>
    <scope>NUCLEOTIDE SEQUENCE [LARGE SCALE GENOMIC DNA]</scope>
    <source>
        <strain evidence="1">CCMSSC00406</strain>
    </source>
</reference>
<gene>
    <name evidence="1" type="ORF">CCMSSC00406_0005023</name>
</gene>
<accession>A0ACB7J6I8</accession>
<protein>
    <submittedName>
        <fullName evidence="1">Uncharacterized protein</fullName>
    </submittedName>
</protein>
<organism evidence="1 2">
    <name type="scientific">Pleurotus cornucopiae</name>
    <name type="common">Cornucopia mushroom</name>
    <dbReference type="NCBI Taxonomy" id="5321"/>
    <lineage>
        <taxon>Eukaryota</taxon>
        <taxon>Fungi</taxon>
        <taxon>Dikarya</taxon>
        <taxon>Basidiomycota</taxon>
        <taxon>Agaricomycotina</taxon>
        <taxon>Agaricomycetes</taxon>
        <taxon>Agaricomycetidae</taxon>
        <taxon>Agaricales</taxon>
        <taxon>Pleurotineae</taxon>
        <taxon>Pleurotaceae</taxon>
        <taxon>Pleurotus</taxon>
    </lineage>
</organism>
<sequence>MWGDLGPQHFEHLPFELTIQSTSTTLYSNNNMSGNASGNASVLPTLRLCPPTPPNYSRAPSPTASVRAMYARSRPTSEDFSTDGQSSDPMDGFNSIEAALATLATLAKTPPSVPHVSFEALQEHKKDTHRTQASAPPPVIRDPRSRVVRVAESAKIERPQKPVTTLPNPSLVSLKHFRSRSWSVKRFSSFLNRKGNEGQATEGADANTPQEKTNGRKLSISKKLNFKPLRRVLNPRGIENVASYTGGGRLRRARSLGGLSGLRSNNHSLLQGLEADGIDEATADAIRYVAMMHERFTFEEPDDFEIPTETKSVFDLTQ</sequence>
<evidence type="ECO:0000313" key="1">
    <source>
        <dbReference type="EMBL" id="KAG9226112.1"/>
    </source>
</evidence>
<comment type="caution">
    <text evidence="1">The sequence shown here is derived from an EMBL/GenBank/DDBJ whole genome shotgun (WGS) entry which is preliminary data.</text>
</comment>
<evidence type="ECO:0000313" key="2">
    <source>
        <dbReference type="Proteomes" id="UP000824881"/>
    </source>
</evidence>
<keyword evidence="2" id="KW-1185">Reference proteome</keyword>
<dbReference type="Proteomes" id="UP000824881">
    <property type="component" value="Unassembled WGS sequence"/>
</dbReference>
<proteinExistence type="predicted"/>
<dbReference type="EMBL" id="WQMT02000002">
    <property type="protein sequence ID" value="KAG9226112.1"/>
    <property type="molecule type" value="Genomic_DNA"/>
</dbReference>
<name>A0ACB7J6I8_PLECO</name>